<protein>
    <submittedName>
        <fullName evidence="1">Uncharacterized protein</fullName>
    </submittedName>
</protein>
<name>A0A183NI91_9TREM</name>
<sequence length="83" mass="9222">MNRPASMNSPNIKAAQIDFPIDVISPTIEEIRMTIKQIKSGKEAGPENMSPEKLEFRSNYKQAPHSIQGGLSKCEEYSGITQL</sequence>
<reference evidence="1 2" key="1">
    <citation type="submission" date="2018-11" db="EMBL/GenBank/DDBJ databases">
        <authorList>
            <consortium name="Pathogen Informatics"/>
        </authorList>
    </citation>
    <scope>NUCLEOTIDE SEQUENCE [LARGE SCALE GENOMIC DNA]</scope>
    <source>
        <strain>Denwood</strain>
        <strain evidence="2">Zambia</strain>
    </source>
</reference>
<evidence type="ECO:0000313" key="2">
    <source>
        <dbReference type="Proteomes" id="UP000269396"/>
    </source>
</evidence>
<evidence type="ECO:0000313" key="1">
    <source>
        <dbReference type="EMBL" id="VDO81797.1"/>
    </source>
</evidence>
<dbReference type="Proteomes" id="UP000269396">
    <property type="component" value="Unassembled WGS sequence"/>
</dbReference>
<dbReference type="STRING" id="31246.A0A183NI91"/>
<organism evidence="1 2">
    <name type="scientific">Schistosoma mattheei</name>
    <dbReference type="NCBI Taxonomy" id="31246"/>
    <lineage>
        <taxon>Eukaryota</taxon>
        <taxon>Metazoa</taxon>
        <taxon>Spiralia</taxon>
        <taxon>Lophotrochozoa</taxon>
        <taxon>Platyhelminthes</taxon>
        <taxon>Trematoda</taxon>
        <taxon>Digenea</taxon>
        <taxon>Strigeidida</taxon>
        <taxon>Schistosomatoidea</taxon>
        <taxon>Schistosomatidae</taxon>
        <taxon>Schistosoma</taxon>
    </lineage>
</organism>
<dbReference type="EMBL" id="UZAL01002202">
    <property type="protein sequence ID" value="VDO81797.1"/>
    <property type="molecule type" value="Genomic_DNA"/>
</dbReference>
<dbReference type="AlphaFoldDB" id="A0A183NI91"/>
<keyword evidence="2" id="KW-1185">Reference proteome</keyword>
<proteinExistence type="predicted"/>
<gene>
    <name evidence="1" type="ORF">SMTD_LOCUS1827</name>
</gene>
<accession>A0A183NI91</accession>